<feature type="domain" description="HAMP" evidence="13">
    <location>
        <begin position="211"/>
        <end position="264"/>
    </location>
</feature>
<keyword evidence="9" id="KW-0175">Coiled coil</keyword>
<dbReference type="SUPFAM" id="SSF55785">
    <property type="entry name" value="PYP-like sensor domain (PAS domain)"/>
    <property type="match status" value="1"/>
</dbReference>
<dbReference type="SUPFAM" id="SSF158472">
    <property type="entry name" value="HAMP domain-like"/>
    <property type="match status" value="1"/>
</dbReference>
<feature type="transmembrane region" description="Helical" evidence="11">
    <location>
        <begin position="12"/>
        <end position="31"/>
    </location>
</feature>
<dbReference type="InterPro" id="IPR035965">
    <property type="entry name" value="PAS-like_dom_sf"/>
</dbReference>
<feature type="compositionally biased region" description="Low complexity" evidence="10">
    <location>
        <begin position="443"/>
        <end position="453"/>
    </location>
</feature>
<evidence type="ECO:0000313" key="14">
    <source>
        <dbReference type="EMBL" id="GLQ04840.1"/>
    </source>
</evidence>
<evidence type="ECO:0000256" key="8">
    <source>
        <dbReference type="PROSITE-ProRule" id="PRU00284"/>
    </source>
</evidence>
<evidence type="ECO:0000256" key="1">
    <source>
        <dbReference type="ARBA" id="ARBA00004651"/>
    </source>
</evidence>
<keyword evidence="15" id="KW-1185">Reference proteome</keyword>
<evidence type="ECO:0000259" key="13">
    <source>
        <dbReference type="PROSITE" id="PS50885"/>
    </source>
</evidence>
<accession>A0ABQ5U0W6</accession>
<feature type="region of interest" description="Disordered" evidence="10">
    <location>
        <begin position="424"/>
        <end position="453"/>
    </location>
</feature>
<keyword evidence="5 11" id="KW-0472">Membrane</keyword>
<evidence type="ECO:0000256" key="6">
    <source>
        <dbReference type="ARBA" id="ARBA00023224"/>
    </source>
</evidence>
<dbReference type="InterPro" id="IPR033480">
    <property type="entry name" value="sCache_2"/>
</dbReference>
<feature type="coiled-coil region" evidence="9">
    <location>
        <begin position="367"/>
        <end position="404"/>
    </location>
</feature>
<reference evidence="14" key="1">
    <citation type="journal article" date="2014" name="Int. J. Syst. Evol. Microbiol.">
        <title>Complete genome of a new Firmicutes species belonging to the dominant human colonic microbiota ('Ruminococcus bicirculans') reveals two chromosomes and a selective capacity to utilize plant glucans.</title>
        <authorList>
            <consortium name="NISC Comparative Sequencing Program"/>
            <person name="Wegmann U."/>
            <person name="Louis P."/>
            <person name="Goesmann A."/>
            <person name="Henrissat B."/>
            <person name="Duncan S.H."/>
            <person name="Flint H.J."/>
        </authorList>
    </citation>
    <scope>NUCLEOTIDE SEQUENCE</scope>
    <source>
        <strain evidence="14">NBRC 103408</strain>
    </source>
</reference>
<dbReference type="Gene3D" id="6.10.340.10">
    <property type="match status" value="1"/>
</dbReference>
<evidence type="ECO:0000256" key="7">
    <source>
        <dbReference type="ARBA" id="ARBA00029447"/>
    </source>
</evidence>
<dbReference type="Gene3D" id="3.30.450.20">
    <property type="entry name" value="PAS domain"/>
    <property type="match status" value="2"/>
</dbReference>
<dbReference type="PROSITE" id="PS50111">
    <property type="entry name" value="CHEMOTAXIS_TRANSDUC_2"/>
    <property type="match status" value="1"/>
</dbReference>
<evidence type="ECO:0000256" key="11">
    <source>
        <dbReference type="SAM" id="Phobius"/>
    </source>
</evidence>
<evidence type="ECO:0000256" key="3">
    <source>
        <dbReference type="ARBA" id="ARBA00022692"/>
    </source>
</evidence>
<dbReference type="PANTHER" id="PTHR32089">
    <property type="entry name" value="METHYL-ACCEPTING CHEMOTAXIS PROTEIN MCPB"/>
    <property type="match status" value="1"/>
</dbReference>
<evidence type="ECO:0000313" key="15">
    <source>
        <dbReference type="Proteomes" id="UP001161409"/>
    </source>
</evidence>
<feature type="transmembrane region" description="Helical" evidence="11">
    <location>
        <begin position="191"/>
        <end position="210"/>
    </location>
</feature>
<evidence type="ECO:0000256" key="2">
    <source>
        <dbReference type="ARBA" id="ARBA00022475"/>
    </source>
</evidence>
<dbReference type="EMBL" id="BSNF01000001">
    <property type="protein sequence ID" value="GLQ04840.1"/>
    <property type="molecule type" value="Genomic_DNA"/>
</dbReference>
<keyword evidence="3 11" id="KW-0812">Transmembrane</keyword>
<dbReference type="SMART" id="SM01049">
    <property type="entry name" value="Cache_2"/>
    <property type="match status" value="1"/>
</dbReference>
<dbReference type="Gene3D" id="1.10.287.950">
    <property type="entry name" value="Methyl-accepting chemotaxis protein"/>
    <property type="match status" value="1"/>
</dbReference>
<evidence type="ECO:0000259" key="12">
    <source>
        <dbReference type="PROSITE" id="PS50111"/>
    </source>
</evidence>
<comment type="subcellular location">
    <subcellularLocation>
        <location evidence="1">Cell membrane</location>
        <topology evidence="1">Multi-pass membrane protein</topology>
    </subcellularLocation>
</comment>
<dbReference type="Proteomes" id="UP001161409">
    <property type="component" value="Unassembled WGS sequence"/>
</dbReference>
<comment type="caution">
    <text evidence="14">The sequence shown here is derived from an EMBL/GenBank/DDBJ whole genome shotgun (WGS) entry which is preliminary data.</text>
</comment>
<dbReference type="SUPFAM" id="SSF58104">
    <property type="entry name" value="Methyl-accepting chemotaxis protein (MCP) signaling domain"/>
    <property type="match status" value="1"/>
</dbReference>
<evidence type="ECO:0000256" key="9">
    <source>
        <dbReference type="SAM" id="Coils"/>
    </source>
</evidence>
<sequence>MFEKLRVNERIIALTAALLLSFIVISGFFVFDMKNTLMEDRKEKTRNVVEVAYSVIAHYGALADRKELTEEEAKARALSQLEGLRYNEKDYFWINTEDAHVLMHPFVKKIVGTDASNLKDPTGKRLFAEFGRIGRNGGEGFVDYLWPKPGFDKPVAKISYVKGYAPWDWIVGSGIYVDDVESIFITQLKQIGLQLGIVLAIAIAASLIIGRSITVPLSHMIGTVGKLTQGDFSGKVQTWNSRSEIGVLSQALAIWKQSAISAFQTEVALDNCTTSVLQLDREGHVTYLNAAALSLLGELGLEQDPDMLKGKDLSFMIPDIRTFENTIAHLEGSHTQDLDLNGHALTYTATPVSNAFGERLGTVLEWEDRTEQLLQAAERRAAEQKQLADEKATMEAQKARAEKTSTLLTDHVIGAIRNVVDSTSRMKEEATTMTGISEDSSRKSQVVSSSSQEATHNVEAVAAAAEQISRSIQGIQTEVTNAAATARNAVGEAQTASGAVQGLSEASTQIGAVIDLIQDIAAQTNLLALNATIEAARAGEAGKGFAVVATEVKNLADQTARATGEIASQISGIQSATGDAVKAIELVTEAVSKIDTISSVIAGRVDEQSQATNEISQNALLAANETATVSGNISEIADGSSTIGHAARDVLRASDDLSSIAGNLQAVIETYLQEMNEEDRADKRARSA</sequence>
<comment type="similarity">
    <text evidence="7">Belongs to the methyl-accepting chemotaxis (MCP) protein family.</text>
</comment>
<dbReference type="InterPro" id="IPR003660">
    <property type="entry name" value="HAMP_dom"/>
</dbReference>
<reference evidence="14" key="2">
    <citation type="submission" date="2023-01" db="EMBL/GenBank/DDBJ databases">
        <title>Draft genome sequence of Sneathiella chinensis strain NBRC 103408.</title>
        <authorList>
            <person name="Sun Q."/>
            <person name="Mori K."/>
        </authorList>
    </citation>
    <scope>NUCLEOTIDE SEQUENCE</scope>
    <source>
        <strain evidence="14">NBRC 103408</strain>
    </source>
</reference>
<name>A0ABQ5U0W6_9PROT</name>
<evidence type="ECO:0000256" key="4">
    <source>
        <dbReference type="ARBA" id="ARBA00022989"/>
    </source>
</evidence>
<evidence type="ECO:0000256" key="5">
    <source>
        <dbReference type="ARBA" id="ARBA00023136"/>
    </source>
</evidence>
<evidence type="ECO:0000256" key="10">
    <source>
        <dbReference type="SAM" id="MobiDB-lite"/>
    </source>
</evidence>
<dbReference type="PROSITE" id="PS50885">
    <property type="entry name" value="HAMP"/>
    <property type="match status" value="1"/>
</dbReference>
<dbReference type="InterPro" id="IPR004089">
    <property type="entry name" value="MCPsignal_dom"/>
</dbReference>
<feature type="domain" description="Methyl-accepting transducer" evidence="12">
    <location>
        <begin position="422"/>
        <end position="658"/>
    </location>
</feature>
<keyword evidence="4 11" id="KW-1133">Transmembrane helix</keyword>
<dbReference type="SMART" id="SM00283">
    <property type="entry name" value="MA"/>
    <property type="match status" value="1"/>
</dbReference>
<dbReference type="Pfam" id="PF17200">
    <property type="entry name" value="sCache_2"/>
    <property type="match status" value="1"/>
</dbReference>
<proteinExistence type="inferred from homology"/>
<dbReference type="RefSeq" id="WP_169558884.1">
    <property type="nucleotide sequence ID" value="NZ_BSNF01000001.1"/>
</dbReference>
<organism evidence="14 15">
    <name type="scientific">Sneathiella chinensis</name>
    <dbReference type="NCBI Taxonomy" id="349750"/>
    <lineage>
        <taxon>Bacteria</taxon>
        <taxon>Pseudomonadati</taxon>
        <taxon>Pseudomonadota</taxon>
        <taxon>Alphaproteobacteria</taxon>
        <taxon>Sneathiellales</taxon>
        <taxon>Sneathiellaceae</taxon>
        <taxon>Sneathiella</taxon>
    </lineage>
</organism>
<gene>
    <name evidence="14" type="ORF">GCM10007924_00610</name>
</gene>
<keyword evidence="2" id="KW-1003">Cell membrane</keyword>
<keyword evidence="6 8" id="KW-0807">Transducer</keyword>
<protein>
    <submittedName>
        <fullName evidence="14">Chemotaxis protein</fullName>
    </submittedName>
</protein>
<dbReference type="Pfam" id="PF00015">
    <property type="entry name" value="MCPsignal"/>
    <property type="match status" value="1"/>
</dbReference>
<dbReference type="PANTHER" id="PTHR32089:SF112">
    <property type="entry name" value="LYSOZYME-LIKE PROTEIN-RELATED"/>
    <property type="match status" value="1"/>
</dbReference>